<dbReference type="InterPro" id="IPR006629">
    <property type="entry name" value="LITAF"/>
</dbReference>
<proteinExistence type="inferred from homology"/>
<name>A0AAU9U235_EUPED</name>
<evidence type="ECO:0000313" key="12">
    <source>
        <dbReference type="Proteomes" id="UP001153954"/>
    </source>
</evidence>
<dbReference type="AlphaFoldDB" id="A0AAU9U235"/>
<evidence type="ECO:0000256" key="1">
    <source>
        <dbReference type="ARBA" id="ARBA00004414"/>
    </source>
</evidence>
<keyword evidence="6" id="KW-0862">Zinc</keyword>
<evidence type="ECO:0000256" key="4">
    <source>
        <dbReference type="ARBA" id="ARBA00005975"/>
    </source>
</evidence>
<comment type="subcellular location">
    <subcellularLocation>
        <location evidence="2">Endosome membrane</location>
        <topology evidence="2">Peripheral membrane protein</topology>
    </subcellularLocation>
    <subcellularLocation>
        <location evidence="1">Late endosome membrane</location>
    </subcellularLocation>
    <subcellularLocation>
        <location evidence="3">Lysosome membrane</location>
        <topology evidence="3">Peripheral membrane protein</topology>
        <orientation evidence="3">Cytoplasmic side</orientation>
    </subcellularLocation>
</comment>
<dbReference type="PANTHER" id="PTHR23292:SF14">
    <property type="entry name" value="FI16615P1-RELATED"/>
    <property type="match status" value="1"/>
</dbReference>
<protein>
    <recommendedName>
        <fullName evidence="10">LITAF domain-containing protein</fullName>
    </recommendedName>
</protein>
<accession>A0AAU9U235</accession>
<evidence type="ECO:0000259" key="10">
    <source>
        <dbReference type="PROSITE" id="PS51837"/>
    </source>
</evidence>
<evidence type="ECO:0000256" key="5">
    <source>
        <dbReference type="ARBA" id="ARBA00022723"/>
    </source>
</evidence>
<evidence type="ECO:0000256" key="8">
    <source>
        <dbReference type="SAM" id="MobiDB-lite"/>
    </source>
</evidence>
<evidence type="ECO:0000256" key="9">
    <source>
        <dbReference type="SAM" id="Phobius"/>
    </source>
</evidence>
<dbReference type="Pfam" id="PF10601">
    <property type="entry name" value="zf-LITAF-like"/>
    <property type="match status" value="1"/>
</dbReference>
<evidence type="ECO:0000256" key="3">
    <source>
        <dbReference type="ARBA" id="ARBA00004630"/>
    </source>
</evidence>
<comment type="caution">
    <text evidence="11">The sequence shown here is derived from an EMBL/GenBank/DDBJ whole genome shotgun (WGS) entry which is preliminary data.</text>
</comment>
<feature type="transmembrane region" description="Helical" evidence="9">
    <location>
        <begin position="107"/>
        <end position="126"/>
    </location>
</feature>
<feature type="compositionally biased region" description="Pro residues" evidence="8">
    <location>
        <begin position="12"/>
        <end position="22"/>
    </location>
</feature>
<keyword evidence="5" id="KW-0479">Metal-binding</keyword>
<dbReference type="PANTHER" id="PTHR23292">
    <property type="entry name" value="LIPOPOLYSACCHARIDE-INDUCED TUMOR NECROSIS FACTOR-ALPHA FACTOR"/>
    <property type="match status" value="1"/>
</dbReference>
<dbReference type="GO" id="GO:0008270">
    <property type="term" value="F:zinc ion binding"/>
    <property type="evidence" value="ECO:0007669"/>
    <property type="project" value="TreeGrafter"/>
</dbReference>
<feature type="region of interest" description="Disordered" evidence="8">
    <location>
        <begin position="1"/>
        <end position="43"/>
    </location>
</feature>
<evidence type="ECO:0000256" key="6">
    <source>
        <dbReference type="ARBA" id="ARBA00022833"/>
    </source>
</evidence>
<organism evidence="11 12">
    <name type="scientific">Euphydryas editha</name>
    <name type="common">Edith's checkerspot</name>
    <dbReference type="NCBI Taxonomy" id="104508"/>
    <lineage>
        <taxon>Eukaryota</taxon>
        <taxon>Metazoa</taxon>
        <taxon>Ecdysozoa</taxon>
        <taxon>Arthropoda</taxon>
        <taxon>Hexapoda</taxon>
        <taxon>Insecta</taxon>
        <taxon>Pterygota</taxon>
        <taxon>Neoptera</taxon>
        <taxon>Endopterygota</taxon>
        <taxon>Lepidoptera</taxon>
        <taxon>Glossata</taxon>
        <taxon>Ditrysia</taxon>
        <taxon>Papilionoidea</taxon>
        <taxon>Nymphalidae</taxon>
        <taxon>Nymphalinae</taxon>
        <taxon>Euphydryas</taxon>
    </lineage>
</organism>
<dbReference type="EMBL" id="CAKOGL010000011">
    <property type="protein sequence ID" value="CAH2091809.1"/>
    <property type="molecule type" value="Genomic_DNA"/>
</dbReference>
<gene>
    <name evidence="11" type="ORF">EEDITHA_LOCUS7639</name>
</gene>
<comment type="similarity">
    <text evidence="4">Belongs to the CDIP1/LITAF family.</text>
</comment>
<keyword evidence="9" id="KW-0812">Transmembrane</keyword>
<evidence type="ECO:0000313" key="11">
    <source>
        <dbReference type="EMBL" id="CAH2091809.1"/>
    </source>
</evidence>
<keyword evidence="12" id="KW-1185">Reference proteome</keyword>
<dbReference type="Proteomes" id="UP001153954">
    <property type="component" value="Unassembled WGS sequence"/>
</dbReference>
<dbReference type="InterPro" id="IPR037519">
    <property type="entry name" value="LITAF_fam"/>
</dbReference>
<sequence length="149" mass="16163">MKGDMQTHMDPPTEPPPYPGPPAGSSYPGEIPGQSYPNNFNHPPPPFSQSGVTVIQPNNRTAMIHTGTIVVTNNMMGPKPTVYVCPSCNQQSITTVVRTPTMRTHMFALFLCVLGCWPCVCVPYCVDSCKSAEHYCTNCKAYLGSHSGL</sequence>
<dbReference type="PROSITE" id="PS51837">
    <property type="entry name" value="LITAF"/>
    <property type="match status" value="1"/>
</dbReference>
<evidence type="ECO:0000256" key="7">
    <source>
        <dbReference type="ARBA" id="ARBA00023136"/>
    </source>
</evidence>
<keyword evidence="9" id="KW-1133">Transmembrane helix</keyword>
<keyword evidence="7 9" id="KW-0472">Membrane</keyword>
<evidence type="ECO:0000256" key="2">
    <source>
        <dbReference type="ARBA" id="ARBA00004481"/>
    </source>
</evidence>
<dbReference type="SMART" id="SM00714">
    <property type="entry name" value="LITAF"/>
    <property type="match status" value="1"/>
</dbReference>
<dbReference type="GO" id="GO:0005765">
    <property type="term" value="C:lysosomal membrane"/>
    <property type="evidence" value="ECO:0007669"/>
    <property type="project" value="UniProtKB-SubCell"/>
</dbReference>
<reference evidence="11" key="1">
    <citation type="submission" date="2022-03" db="EMBL/GenBank/DDBJ databases">
        <authorList>
            <person name="Tunstrom K."/>
        </authorList>
    </citation>
    <scope>NUCLEOTIDE SEQUENCE</scope>
</reference>
<dbReference type="GO" id="GO:0031902">
    <property type="term" value="C:late endosome membrane"/>
    <property type="evidence" value="ECO:0007669"/>
    <property type="project" value="UniProtKB-SubCell"/>
</dbReference>
<feature type="domain" description="LITAF" evidence="10">
    <location>
        <begin position="65"/>
        <end position="148"/>
    </location>
</feature>